<evidence type="ECO:0000256" key="7">
    <source>
        <dbReference type="ARBA" id="ARBA00022750"/>
    </source>
</evidence>
<evidence type="ECO:0000256" key="15">
    <source>
        <dbReference type="ARBA" id="ARBA00023113"/>
    </source>
</evidence>
<dbReference type="InterPro" id="IPR039537">
    <property type="entry name" value="Retrotran_Ty1/copia-like"/>
</dbReference>
<keyword evidence="4" id="KW-0540">Nuclease</keyword>
<evidence type="ECO:0000256" key="12">
    <source>
        <dbReference type="ARBA" id="ARBA00022908"/>
    </source>
</evidence>
<evidence type="ECO:0000313" key="20">
    <source>
        <dbReference type="EMBL" id="KMQ86167.1"/>
    </source>
</evidence>
<proteinExistence type="predicted"/>
<dbReference type="Pfam" id="PF13976">
    <property type="entry name" value="gag_pre-integrs"/>
    <property type="match status" value="1"/>
</dbReference>
<dbReference type="Proteomes" id="UP000036403">
    <property type="component" value="Unassembled WGS sequence"/>
</dbReference>
<dbReference type="GO" id="GO:0003676">
    <property type="term" value="F:nucleic acid binding"/>
    <property type="evidence" value="ECO:0007669"/>
    <property type="project" value="InterPro"/>
</dbReference>
<feature type="region of interest" description="Disordered" evidence="18">
    <location>
        <begin position="586"/>
        <end position="609"/>
    </location>
</feature>
<dbReference type="SUPFAM" id="SSF53098">
    <property type="entry name" value="Ribonuclease H-like"/>
    <property type="match status" value="1"/>
</dbReference>
<dbReference type="PaxDb" id="67767-A0A0J7K725"/>
<comment type="caution">
    <text evidence="20">The sequence shown here is derived from an EMBL/GenBank/DDBJ whole genome shotgun (WGS) entry which is preliminary data.</text>
</comment>
<dbReference type="AlphaFoldDB" id="A0A0J7K725"/>
<keyword evidence="13" id="KW-0695">RNA-directed DNA polymerase</keyword>
<evidence type="ECO:0000256" key="8">
    <source>
        <dbReference type="ARBA" id="ARBA00022759"/>
    </source>
</evidence>
<keyword evidence="14" id="KW-0808">Transferase</keyword>
<reference evidence="20 21" key="1">
    <citation type="submission" date="2015-04" db="EMBL/GenBank/DDBJ databases">
        <title>Lasius niger genome sequencing.</title>
        <authorList>
            <person name="Konorov E.A."/>
            <person name="Nikitin M.A."/>
            <person name="Kirill M.V."/>
            <person name="Chang P."/>
        </authorList>
    </citation>
    <scope>NUCLEOTIDE SEQUENCE [LARGE SCALE GENOMIC DNA]</scope>
    <source>
        <tissue evidence="20">Whole</tissue>
    </source>
</reference>
<evidence type="ECO:0000256" key="5">
    <source>
        <dbReference type="ARBA" id="ARBA00022723"/>
    </source>
</evidence>
<dbReference type="InterPro" id="IPR054722">
    <property type="entry name" value="PolX-like_BBD"/>
</dbReference>
<dbReference type="GO" id="GO:0006508">
    <property type="term" value="P:proteolysis"/>
    <property type="evidence" value="ECO:0007669"/>
    <property type="project" value="UniProtKB-KW"/>
</dbReference>
<evidence type="ECO:0000256" key="18">
    <source>
        <dbReference type="SAM" id="MobiDB-lite"/>
    </source>
</evidence>
<gene>
    <name evidence="20" type="ORF">RF55_14937</name>
</gene>
<evidence type="ECO:0000256" key="16">
    <source>
        <dbReference type="ARBA" id="ARBA00023172"/>
    </source>
</evidence>
<dbReference type="Pfam" id="PF25597">
    <property type="entry name" value="SH3_retrovirus"/>
    <property type="match status" value="1"/>
</dbReference>
<dbReference type="GO" id="GO:0004519">
    <property type="term" value="F:endonuclease activity"/>
    <property type="evidence" value="ECO:0007669"/>
    <property type="project" value="UniProtKB-KW"/>
</dbReference>
<dbReference type="GO" id="GO:0003887">
    <property type="term" value="F:DNA-directed DNA polymerase activity"/>
    <property type="evidence" value="ECO:0007669"/>
    <property type="project" value="UniProtKB-KW"/>
</dbReference>
<keyword evidence="11" id="KW-0460">Magnesium</keyword>
<dbReference type="GO" id="GO:0046872">
    <property type="term" value="F:metal ion binding"/>
    <property type="evidence" value="ECO:0007669"/>
    <property type="project" value="UniProtKB-KW"/>
</dbReference>
<dbReference type="GO" id="GO:0006310">
    <property type="term" value="P:DNA recombination"/>
    <property type="evidence" value="ECO:0007669"/>
    <property type="project" value="UniProtKB-KW"/>
</dbReference>
<dbReference type="InterPro" id="IPR057670">
    <property type="entry name" value="SH3_retrovirus"/>
</dbReference>
<evidence type="ECO:0000256" key="1">
    <source>
        <dbReference type="ARBA" id="ARBA00002180"/>
    </source>
</evidence>
<keyword evidence="6" id="KW-0547">Nucleotide-binding</keyword>
<dbReference type="STRING" id="67767.A0A0J7K725"/>
<keyword evidence="8" id="KW-0255">Endonuclease</keyword>
<dbReference type="PANTHER" id="PTHR42648">
    <property type="entry name" value="TRANSPOSASE, PUTATIVE-RELATED"/>
    <property type="match status" value="1"/>
</dbReference>
<evidence type="ECO:0000256" key="9">
    <source>
        <dbReference type="ARBA" id="ARBA00022801"/>
    </source>
</evidence>
<keyword evidence="10" id="KW-0067">ATP-binding</keyword>
<dbReference type="Pfam" id="PF07727">
    <property type="entry name" value="RVT_2"/>
    <property type="match status" value="1"/>
</dbReference>
<evidence type="ECO:0000256" key="6">
    <source>
        <dbReference type="ARBA" id="ARBA00022741"/>
    </source>
</evidence>
<evidence type="ECO:0000313" key="21">
    <source>
        <dbReference type="Proteomes" id="UP000036403"/>
    </source>
</evidence>
<dbReference type="InterPro" id="IPR001584">
    <property type="entry name" value="Integrase_cat-core"/>
</dbReference>
<protein>
    <submittedName>
        <fullName evidence="20">Gag-pol polyprotein</fullName>
    </submittedName>
</protein>
<evidence type="ECO:0000256" key="14">
    <source>
        <dbReference type="ARBA" id="ARBA00022932"/>
    </source>
</evidence>
<dbReference type="InterPro" id="IPR013103">
    <property type="entry name" value="RVT_2"/>
</dbReference>
<evidence type="ECO:0000256" key="11">
    <source>
        <dbReference type="ARBA" id="ARBA00022842"/>
    </source>
</evidence>
<dbReference type="Pfam" id="PF00665">
    <property type="entry name" value="rve"/>
    <property type="match status" value="1"/>
</dbReference>
<dbReference type="GO" id="GO:0005524">
    <property type="term" value="F:ATP binding"/>
    <property type="evidence" value="ECO:0007669"/>
    <property type="project" value="UniProtKB-KW"/>
</dbReference>
<keyword evidence="2" id="KW-1188">Viral release from host cell</keyword>
<dbReference type="SUPFAM" id="SSF56672">
    <property type="entry name" value="DNA/RNA polymerases"/>
    <property type="match status" value="1"/>
</dbReference>
<dbReference type="PANTHER" id="PTHR42648:SF11">
    <property type="entry name" value="TRANSPOSON TY4-P GAG-POL POLYPROTEIN"/>
    <property type="match status" value="1"/>
</dbReference>
<keyword evidence="5" id="KW-0479">Metal-binding</keyword>
<keyword evidence="12" id="KW-0229">DNA integration</keyword>
<dbReference type="GO" id="GO:0004190">
    <property type="term" value="F:aspartic-type endopeptidase activity"/>
    <property type="evidence" value="ECO:0007669"/>
    <property type="project" value="UniProtKB-KW"/>
</dbReference>
<evidence type="ECO:0000256" key="3">
    <source>
        <dbReference type="ARBA" id="ARBA00022670"/>
    </source>
</evidence>
<organism evidence="20 21">
    <name type="scientific">Lasius niger</name>
    <name type="common">Black garden ant</name>
    <dbReference type="NCBI Taxonomy" id="67767"/>
    <lineage>
        <taxon>Eukaryota</taxon>
        <taxon>Metazoa</taxon>
        <taxon>Ecdysozoa</taxon>
        <taxon>Arthropoda</taxon>
        <taxon>Hexapoda</taxon>
        <taxon>Insecta</taxon>
        <taxon>Pterygota</taxon>
        <taxon>Neoptera</taxon>
        <taxon>Endopterygota</taxon>
        <taxon>Hymenoptera</taxon>
        <taxon>Apocrita</taxon>
        <taxon>Aculeata</taxon>
        <taxon>Formicoidea</taxon>
        <taxon>Formicidae</taxon>
        <taxon>Formicinae</taxon>
        <taxon>Lasius</taxon>
        <taxon>Lasius</taxon>
    </lineage>
</organism>
<feature type="compositionally biased region" description="Acidic residues" evidence="18">
    <location>
        <begin position="586"/>
        <end position="600"/>
    </location>
</feature>
<dbReference type="OrthoDB" id="8188638at2759"/>
<keyword evidence="9" id="KW-0378">Hydrolase</keyword>
<keyword evidence="3" id="KW-0645">Protease</keyword>
<evidence type="ECO:0000256" key="10">
    <source>
        <dbReference type="ARBA" id="ARBA00022840"/>
    </source>
</evidence>
<feature type="domain" description="Integrase catalytic" evidence="19">
    <location>
        <begin position="312"/>
        <end position="478"/>
    </location>
</feature>
<keyword evidence="15" id="KW-0917">Virion maturation</keyword>
<dbReference type="InterPro" id="IPR012337">
    <property type="entry name" value="RNaseH-like_sf"/>
</dbReference>
<keyword evidence="17" id="KW-0511">Multifunctional enzyme</keyword>
<keyword evidence="16" id="KW-0233">DNA recombination</keyword>
<dbReference type="Gene3D" id="3.30.420.10">
    <property type="entry name" value="Ribonuclease H-like superfamily/Ribonuclease H"/>
    <property type="match status" value="1"/>
</dbReference>
<dbReference type="InterPro" id="IPR025724">
    <property type="entry name" value="GAG-pre-integrase_dom"/>
</dbReference>
<name>A0A0J7K725_LASNI</name>
<evidence type="ECO:0000256" key="13">
    <source>
        <dbReference type="ARBA" id="ARBA00022918"/>
    </source>
</evidence>
<evidence type="ECO:0000256" key="4">
    <source>
        <dbReference type="ARBA" id="ARBA00022722"/>
    </source>
</evidence>
<keyword evidence="21" id="KW-1185">Reference proteome</keyword>
<dbReference type="EMBL" id="LBMM01012536">
    <property type="protein sequence ID" value="KMQ86167.1"/>
    <property type="molecule type" value="Genomic_DNA"/>
</dbReference>
<dbReference type="InterPro" id="IPR036397">
    <property type="entry name" value="RNaseH_sf"/>
</dbReference>
<evidence type="ECO:0000259" key="19">
    <source>
        <dbReference type="PROSITE" id="PS50994"/>
    </source>
</evidence>
<dbReference type="GO" id="GO:0042575">
    <property type="term" value="C:DNA polymerase complex"/>
    <property type="evidence" value="ECO:0007669"/>
    <property type="project" value="UniProtKB-ARBA"/>
</dbReference>
<sequence>MADRIDLTSVSKFDGRNYQQWRFQIVCALKAKGVFGITSGTEALPSAENVAPRTLCEDEYGRVGSATCSQSRELGSTEGTFRSKLPNLKRTNKEQKKNQRNNSAFNVECQEALYVAPQSDEDKWIMDSGASAHMTHHREFFWKFEETSKNDVALANKQELPIKGIGTVKIEKLIDGKWYESTITNVLYVLNLKRNLFSEGVLTKKGMKIIKEQDSAKVIEKKNIVAYAIRESNNLYAMLFRTIVNPEANVVSRGDLKLWHERLGHVNVKSLREMIKKNLVEGVKMSDVNNFFCEGCQYGKQYKLPFSSTERRKTVPGEFIYCDLGGPMNTLSESGAKYFILFKDDASAYRTVMFLKHKSDSFDCFKQYASLCKNKFGQMIKILRSDNGTEFNNAVFQEFLKRHGIQHETTAPYTPEQNARLERENRTVVESARSMLYTKDLPKNLWAEAINTAVYVLNRTPTTQVLNSTPFEIWHGRKPTLDYIRMFGSEAYVLTPKGKHTKLDPKGKKLILVGYDKDSTNNRLLDPVTKKITISRNVIFNETAEVKLFRKNTVLIQLDNQNLEEMENKEGNKDVQIKEEEDIQIEEEEDVQIEEEEKSEEDNQLKEKEARVLRPRETLRLPKRYESNLVEADVPLTFDEAMNSSDSKKWKAAIEEELDALNQNDTWELVPLPPDKRSISSKWVFKVKRYPDGRIQRHKARLVARGFAQIEGVDYSETYAPTTRYDTIQVLLSLSVSRGLKISQFDVKTAFLHGELEEEVYMDLPDEVKESTNRVCKLKKALYGLKQAPRCWNRKFNNFLQEFGFRQCQADKCVYNGEFEEKTVLLVIYVDDGLILAKDYKTLTKVLNVLNLLNELKRVFEITVNEPGYYLGMEIKQDEKDGLIFIHGTSYIDRLLKKFNMEDAKTISIPADPHVILTRNSEAEENNLEEKVPYREAIGTLMFAALTTRPDIMFAVNLLSRFQTNFNSNHWNVKRVLRYLKETRDFGILYSKDYENTTLIGYSDADYANDRKTRRSTTGYVFLMCGGPVTWACQRQKSVSLSTTEAEYVAASNATREAVWLRQLLSEVGEEQVNATTLCVDNQSAIKLIQNPVFHKKSKHIDVSYHFVREKYEENVINVKYVPTTEQLADIYTKALPKVAFQKIRFLLNIKANNYPVIT</sequence>
<dbReference type="GO" id="GO:0003964">
    <property type="term" value="F:RNA-directed DNA polymerase activity"/>
    <property type="evidence" value="ECO:0007669"/>
    <property type="project" value="UniProtKB-KW"/>
</dbReference>
<dbReference type="PROSITE" id="PS50994">
    <property type="entry name" value="INTEGRASE"/>
    <property type="match status" value="1"/>
</dbReference>
<comment type="function">
    <text evidence="1">The aspartyl protease (PR) mediates the proteolytic cleavages of the Gag and Gag-Pol polyproteins after assembly of the VLP.</text>
</comment>
<keyword evidence="7" id="KW-0064">Aspartyl protease</keyword>
<evidence type="ECO:0000256" key="2">
    <source>
        <dbReference type="ARBA" id="ARBA00022612"/>
    </source>
</evidence>
<keyword evidence="14" id="KW-0239">DNA-directed DNA polymerase</keyword>
<dbReference type="InterPro" id="IPR043502">
    <property type="entry name" value="DNA/RNA_pol_sf"/>
</dbReference>
<dbReference type="Pfam" id="PF22936">
    <property type="entry name" value="Pol_BBD"/>
    <property type="match status" value="1"/>
</dbReference>
<dbReference type="CDD" id="cd09272">
    <property type="entry name" value="RNase_HI_RT_Ty1"/>
    <property type="match status" value="1"/>
</dbReference>
<dbReference type="GO" id="GO:0015074">
    <property type="term" value="P:DNA integration"/>
    <property type="evidence" value="ECO:0007669"/>
    <property type="project" value="UniProtKB-KW"/>
</dbReference>
<accession>A0A0J7K725</accession>
<keyword evidence="14" id="KW-0548">Nucleotidyltransferase</keyword>
<evidence type="ECO:0000256" key="17">
    <source>
        <dbReference type="ARBA" id="ARBA00023268"/>
    </source>
</evidence>